<dbReference type="PANTHER" id="PTHR30336">
    <property type="entry name" value="INNER MEMBRANE PROTEIN, PROBABLE PERMEASE"/>
    <property type="match status" value="1"/>
</dbReference>
<dbReference type="Gene3D" id="3.40.50.620">
    <property type="entry name" value="HUPs"/>
    <property type="match status" value="1"/>
</dbReference>
<reference evidence="3 4" key="1">
    <citation type="journal article" date="2020" name="Microorganisms">
        <title>Osmotic Adaptation and Compatible Solute Biosynthesis of Phototrophic Bacteria as Revealed from Genome Analyses.</title>
        <authorList>
            <person name="Imhoff J.F."/>
            <person name="Rahn T."/>
            <person name="Kunzel S."/>
            <person name="Keller A."/>
            <person name="Neulinger S.C."/>
        </authorList>
    </citation>
    <scope>NUCLEOTIDE SEQUENCE [LARGE SCALE GENOMIC DNA]</scope>
    <source>
        <strain evidence="3 4">DSM 6210</strain>
    </source>
</reference>
<evidence type="ECO:0000259" key="2">
    <source>
        <dbReference type="Pfam" id="PF02698"/>
    </source>
</evidence>
<dbReference type="Proteomes" id="UP000748752">
    <property type="component" value="Unassembled WGS sequence"/>
</dbReference>
<evidence type="ECO:0000313" key="3">
    <source>
        <dbReference type="EMBL" id="MBK1631500.1"/>
    </source>
</evidence>
<keyword evidence="4" id="KW-1185">Reference proteome</keyword>
<gene>
    <name evidence="3" type="ORF">CKO31_12255</name>
</gene>
<dbReference type="Pfam" id="PF02698">
    <property type="entry name" value="DUF218"/>
    <property type="match status" value="1"/>
</dbReference>
<comment type="caution">
    <text evidence="3">The sequence shown here is derived from an EMBL/GenBank/DDBJ whole genome shotgun (WGS) entry which is preliminary data.</text>
</comment>
<dbReference type="InterPro" id="IPR003848">
    <property type="entry name" value="DUF218"/>
</dbReference>
<feature type="domain" description="DUF218" evidence="2">
    <location>
        <begin position="78"/>
        <end position="245"/>
    </location>
</feature>
<keyword evidence="1" id="KW-0812">Transmembrane</keyword>
<keyword evidence="1" id="KW-0472">Membrane</keyword>
<keyword evidence="1" id="KW-1133">Transmembrane helix</keyword>
<evidence type="ECO:0000256" key="1">
    <source>
        <dbReference type="SAM" id="Phobius"/>
    </source>
</evidence>
<proteinExistence type="predicted"/>
<name>A0ABS1CHU8_9GAMM</name>
<organism evidence="3 4">
    <name type="scientific">Thiohalocapsa halophila</name>
    <dbReference type="NCBI Taxonomy" id="69359"/>
    <lineage>
        <taxon>Bacteria</taxon>
        <taxon>Pseudomonadati</taxon>
        <taxon>Pseudomonadota</taxon>
        <taxon>Gammaproteobacteria</taxon>
        <taxon>Chromatiales</taxon>
        <taxon>Chromatiaceae</taxon>
        <taxon>Thiohalocapsa</taxon>
    </lineage>
</organism>
<feature type="transmembrane region" description="Helical" evidence="1">
    <location>
        <begin position="35"/>
        <end position="58"/>
    </location>
</feature>
<accession>A0ABS1CHU8</accession>
<dbReference type="InterPro" id="IPR051599">
    <property type="entry name" value="Cell_Envelope_Assoc"/>
</dbReference>
<dbReference type="InterPro" id="IPR014729">
    <property type="entry name" value="Rossmann-like_a/b/a_fold"/>
</dbReference>
<feature type="transmembrane region" description="Helical" evidence="1">
    <location>
        <begin position="6"/>
        <end position="28"/>
    </location>
</feature>
<dbReference type="RefSeq" id="WP_200237842.1">
    <property type="nucleotide sequence ID" value="NZ_NRRV01000027.1"/>
</dbReference>
<sequence>MEAYSVLKQLLLPPGLFLVLIAIAFLLVRGILGRMVLFVAWSLLLIMSLPVFAGPLIALSERYPALPPDAVDQTGAGAILVLGAGVYRDAPEYGGHTVDLNGMKRARYAAWLHRRTGLPIHVSGGAGPAAPGRVMRRFLEQELGVPVAMLEDESRNTRENAERSAPLLGAAGIHRVLLVTDAWHMPRAADAFRRAGVDVVPAPTYFLSGSRRLPGDGHTNDRARRWLPQAASFYASYYAIHELAGAVYYQLRARLVGADTPGADRA</sequence>
<evidence type="ECO:0000313" key="4">
    <source>
        <dbReference type="Proteomes" id="UP000748752"/>
    </source>
</evidence>
<dbReference type="PANTHER" id="PTHR30336:SF4">
    <property type="entry name" value="ENVELOPE BIOGENESIS FACTOR ELYC"/>
    <property type="match status" value="1"/>
</dbReference>
<dbReference type="EMBL" id="NRRV01000027">
    <property type="protein sequence ID" value="MBK1631500.1"/>
    <property type="molecule type" value="Genomic_DNA"/>
</dbReference>
<protein>
    <recommendedName>
        <fullName evidence="2">DUF218 domain-containing protein</fullName>
    </recommendedName>
</protein>
<dbReference type="CDD" id="cd06259">
    <property type="entry name" value="YdcF-like"/>
    <property type="match status" value="1"/>
</dbReference>